<dbReference type="STRING" id="1277257.G293_02225"/>
<dbReference type="Proteomes" id="UP000035503">
    <property type="component" value="Chromosome"/>
</dbReference>
<dbReference type="Pfam" id="PF09669">
    <property type="entry name" value="Phage_pRha"/>
    <property type="match status" value="1"/>
</dbReference>
<evidence type="ECO:0000313" key="2">
    <source>
        <dbReference type="Proteomes" id="UP000035503"/>
    </source>
</evidence>
<dbReference type="EMBL" id="CP004021">
    <property type="protein sequence ID" value="AKK20077.1"/>
    <property type="molecule type" value="Genomic_DNA"/>
</dbReference>
<dbReference type="InterPro" id="IPR014054">
    <property type="entry name" value="Phage_regulatory_Rha"/>
</dbReference>
<accession>A0A0G3I8K8</accession>
<gene>
    <name evidence="1" type="ORF">G293_02225</name>
</gene>
<proteinExistence type="predicted"/>
<sequence length="270" mass="30641">MTTIPEVMRGINRVSDVKTMSSREIAELTGKEHKNVLRDVEVMLENLEVSQLKFELSDFKGSYIKRGKEYPCYYLPKRECLILVSGYDVNLRARIIDRWAELEVEKRQREKAPKLRSTSASTVLRVHKHLESLAKQAGLKDNQLLLRVNRGVTKITGVDQLEAMAIKHLPSAGNDEYVSPTVIGEKLNPVMRPKSLNVWLTSLGLQIKSINRKFVPTPMGEDLGGQMCDVQMRHGDGSTQHLKWNSSILVPYLQDLINSDQSKKGDTDER</sequence>
<dbReference type="PATRIC" id="fig|1277257.4.peg.482"/>
<dbReference type="KEGG" id="lau:G293_02225"/>
<organism evidence="1 2">
    <name type="scientific">Candidatus Liberibacter africanus PTSAPSY</name>
    <dbReference type="NCBI Taxonomy" id="1277257"/>
    <lineage>
        <taxon>Bacteria</taxon>
        <taxon>Pseudomonadati</taxon>
        <taxon>Pseudomonadota</taxon>
        <taxon>Alphaproteobacteria</taxon>
        <taxon>Hyphomicrobiales</taxon>
        <taxon>Rhizobiaceae</taxon>
        <taxon>Liberibacter</taxon>
    </lineage>
</organism>
<reference evidence="1 2" key="1">
    <citation type="journal article" date="2015" name="Genome Announc.">
        <title>Complete Genome Sequence of 'Candidatus Liberibacter africanus,' a Bacterium Associated with Citrus Huanglongbing.</title>
        <authorList>
            <person name="Lin H."/>
            <person name="Pietersen G."/>
            <person name="Han C."/>
            <person name="Read D.A."/>
            <person name="Lou B."/>
            <person name="Gupta G."/>
            <person name="Civerolo E.L."/>
        </authorList>
    </citation>
    <scope>NUCLEOTIDE SEQUENCE [LARGE SCALE GENOMIC DNA]</scope>
    <source>
        <strain evidence="1 2">PTSAPSY</strain>
    </source>
</reference>
<protein>
    <submittedName>
        <fullName evidence="1">Prophage antirepressor</fullName>
    </submittedName>
</protein>
<dbReference type="AlphaFoldDB" id="A0A0G3I8K8"/>
<name>A0A0G3I8K8_LIBAF</name>
<keyword evidence="2" id="KW-1185">Reference proteome</keyword>
<evidence type="ECO:0000313" key="1">
    <source>
        <dbReference type="EMBL" id="AKK20077.1"/>
    </source>
</evidence>